<organism evidence="2 3">
    <name type="scientific">Amblyomma americanum</name>
    <name type="common">Lone star tick</name>
    <dbReference type="NCBI Taxonomy" id="6943"/>
    <lineage>
        <taxon>Eukaryota</taxon>
        <taxon>Metazoa</taxon>
        <taxon>Ecdysozoa</taxon>
        <taxon>Arthropoda</taxon>
        <taxon>Chelicerata</taxon>
        <taxon>Arachnida</taxon>
        <taxon>Acari</taxon>
        <taxon>Parasitiformes</taxon>
        <taxon>Ixodida</taxon>
        <taxon>Ixodoidea</taxon>
        <taxon>Ixodidae</taxon>
        <taxon>Amblyomminae</taxon>
        <taxon>Amblyomma</taxon>
    </lineage>
</organism>
<keyword evidence="3" id="KW-1185">Reference proteome</keyword>
<feature type="region of interest" description="Disordered" evidence="1">
    <location>
        <begin position="43"/>
        <end position="75"/>
    </location>
</feature>
<dbReference type="Proteomes" id="UP001321473">
    <property type="component" value="Unassembled WGS sequence"/>
</dbReference>
<reference evidence="2 3" key="1">
    <citation type="journal article" date="2023" name="Arcadia Sci">
        <title>De novo assembly of a long-read Amblyomma americanum tick genome.</title>
        <authorList>
            <person name="Chou S."/>
            <person name="Poskanzer K.E."/>
            <person name="Rollins M."/>
            <person name="Thuy-Boun P.S."/>
        </authorList>
    </citation>
    <scope>NUCLEOTIDE SEQUENCE [LARGE SCALE GENOMIC DNA]</scope>
    <source>
        <strain evidence="2">F_SG_1</strain>
        <tissue evidence="2">Salivary glands</tissue>
    </source>
</reference>
<sequence length="75" mass="8011">MESIARLRHMDCRHRVARTQVSSIDSKLADGPHRALPRVPCAPATDLHNSGKQRPCAARCPSGASPSAGPLLCAR</sequence>
<name>A0AAQ4FQ97_AMBAM</name>
<dbReference type="EMBL" id="JARKHS020000436">
    <property type="protein sequence ID" value="KAK8788838.1"/>
    <property type="molecule type" value="Genomic_DNA"/>
</dbReference>
<protein>
    <submittedName>
        <fullName evidence="2">Uncharacterized protein</fullName>
    </submittedName>
</protein>
<dbReference type="AlphaFoldDB" id="A0AAQ4FQ97"/>
<evidence type="ECO:0000256" key="1">
    <source>
        <dbReference type="SAM" id="MobiDB-lite"/>
    </source>
</evidence>
<proteinExistence type="predicted"/>
<gene>
    <name evidence="2" type="ORF">V5799_021383</name>
</gene>
<evidence type="ECO:0000313" key="2">
    <source>
        <dbReference type="EMBL" id="KAK8788838.1"/>
    </source>
</evidence>
<comment type="caution">
    <text evidence="2">The sequence shown here is derived from an EMBL/GenBank/DDBJ whole genome shotgun (WGS) entry which is preliminary data.</text>
</comment>
<accession>A0AAQ4FQ97</accession>
<evidence type="ECO:0000313" key="3">
    <source>
        <dbReference type="Proteomes" id="UP001321473"/>
    </source>
</evidence>